<evidence type="ECO:0000256" key="1">
    <source>
        <dbReference type="SAM" id="Phobius"/>
    </source>
</evidence>
<dbReference type="EMBL" id="CADCXY010000001">
    <property type="protein sequence ID" value="CAB0150227.1"/>
    <property type="molecule type" value="Genomic_DNA"/>
</dbReference>
<accession>A0A6S6WM15</accession>
<sequence length="53" mass="5770">MIYAIIVIVIGVAVFFSGIWEQNLSTIILGALLEGGGWLGFYIAWRAAKNKGK</sequence>
<keyword evidence="1" id="KW-0472">Membrane</keyword>
<name>A0A6S6WM15_9GAMM</name>
<feature type="transmembrane region" description="Helical" evidence="1">
    <location>
        <begin position="26"/>
        <end position="45"/>
    </location>
</feature>
<keyword evidence="1" id="KW-1133">Transmembrane helix</keyword>
<proteinExistence type="predicted"/>
<dbReference type="AlphaFoldDB" id="A0A6S6WM15"/>
<keyword evidence="1" id="KW-0812">Transmembrane</keyword>
<evidence type="ECO:0000313" key="2">
    <source>
        <dbReference type="EMBL" id="CAB0150227.1"/>
    </source>
</evidence>
<protein>
    <submittedName>
        <fullName evidence="2">Uncharacterized protein</fullName>
    </submittedName>
</protein>
<gene>
    <name evidence="2" type="ORF">PSI9734_00785</name>
</gene>
<dbReference type="Proteomes" id="UP000481517">
    <property type="component" value="Unassembled WGS sequence"/>
</dbReference>
<feature type="transmembrane region" description="Helical" evidence="1">
    <location>
        <begin position="5"/>
        <end position="20"/>
    </location>
</feature>
<organism evidence="2 3">
    <name type="scientific">Pseudidiomarina piscicola</name>
    <dbReference type="NCBI Taxonomy" id="2614830"/>
    <lineage>
        <taxon>Bacteria</taxon>
        <taxon>Pseudomonadati</taxon>
        <taxon>Pseudomonadota</taxon>
        <taxon>Gammaproteobacteria</taxon>
        <taxon>Alteromonadales</taxon>
        <taxon>Idiomarinaceae</taxon>
        <taxon>Pseudidiomarina</taxon>
    </lineage>
</organism>
<reference evidence="2 3" key="1">
    <citation type="submission" date="2020-02" db="EMBL/GenBank/DDBJ databases">
        <authorList>
            <person name="Rodrigo-Torres L."/>
            <person name="Arahal R. D."/>
            <person name="Lucena T."/>
        </authorList>
    </citation>
    <scope>NUCLEOTIDE SEQUENCE [LARGE SCALE GENOMIC DNA]</scope>
    <source>
        <strain evidence="2 3">CECT 9734</strain>
    </source>
</reference>
<keyword evidence="3" id="KW-1185">Reference proteome</keyword>
<evidence type="ECO:0000313" key="3">
    <source>
        <dbReference type="Proteomes" id="UP000481517"/>
    </source>
</evidence>
<dbReference type="RefSeq" id="WP_173919783.1">
    <property type="nucleotide sequence ID" value="NZ_CADCXY010000001.1"/>
</dbReference>